<evidence type="ECO:0000256" key="5">
    <source>
        <dbReference type="ARBA" id="ARBA00022909"/>
    </source>
</evidence>
<dbReference type="InterPro" id="IPR043133">
    <property type="entry name" value="GTP-CH-I_C/QueF"/>
</dbReference>
<dbReference type="GO" id="GO:0016853">
    <property type="term" value="F:isomerase activity"/>
    <property type="evidence" value="ECO:0007669"/>
    <property type="project" value="UniProtKB-KW"/>
</dbReference>
<comment type="caution">
    <text evidence="10">The sequence shown here is derived from an EMBL/GenBank/DDBJ whole genome shotgun (WGS) entry which is preliminary data.</text>
</comment>
<dbReference type="EC" id="4.1.2.25" evidence="8"/>
<evidence type="ECO:0000256" key="1">
    <source>
        <dbReference type="ARBA" id="ARBA00000693"/>
    </source>
</evidence>
<dbReference type="CDD" id="cd00534">
    <property type="entry name" value="DHNA_DHNTPE"/>
    <property type="match status" value="1"/>
</dbReference>
<dbReference type="PANTHER" id="PTHR42844">
    <property type="entry name" value="DIHYDRONEOPTERIN ALDOLASE 1-RELATED"/>
    <property type="match status" value="1"/>
</dbReference>
<evidence type="ECO:0000313" key="11">
    <source>
        <dbReference type="Proteomes" id="UP000229278"/>
    </source>
</evidence>
<dbReference type="EMBL" id="PDTV01000001">
    <property type="protein sequence ID" value="PIE83741.1"/>
    <property type="molecule type" value="Genomic_DNA"/>
</dbReference>
<dbReference type="GO" id="GO:0046656">
    <property type="term" value="P:folic acid biosynthetic process"/>
    <property type="evidence" value="ECO:0007669"/>
    <property type="project" value="UniProtKB-UniRule"/>
</dbReference>
<keyword evidence="7 8" id="KW-0456">Lyase</keyword>
<dbReference type="SMART" id="SM00905">
    <property type="entry name" value="FolB"/>
    <property type="match status" value="1"/>
</dbReference>
<comment type="catalytic activity">
    <reaction evidence="1">
        <text>7,8-dihydroneopterin = 7,8-dihydromonapterin</text>
        <dbReference type="Rhea" id="RHEA:45328"/>
        <dbReference type="ChEBI" id="CHEBI:17001"/>
        <dbReference type="ChEBI" id="CHEBI:71175"/>
        <dbReference type="EC" id="5.1.99.8"/>
    </reaction>
</comment>
<dbReference type="Proteomes" id="UP000229278">
    <property type="component" value="Unassembled WGS sequence"/>
</dbReference>
<dbReference type="InterPro" id="IPR006156">
    <property type="entry name" value="Dihydroneopterin_aldolase"/>
</dbReference>
<dbReference type="InterPro" id="IPR006157">
    <property type="entry name" value="FolB_dom"/>
</dbReference>
<dbReference type="NCBIfam" id="TIGR00526">
    <property type="entry name" value="folB_dom"/>
    <property type="match status" value="1"/>
</dbReference>
<name>A0A2G6PGQ0_9GAMM</name>
<dbReference type="GO" id="GO:0004150">
    <property type="term" value="F:dihydroneopterin aldolase activity"/>
    <property type="evidence" value="ECO:0007669"/>
    <property type="project" value="UniProtKB-UniRule"/>
</dbReference>
<dbReference type="SUPFAM" id="SSF55620">
    <property type="entry name" value="Tetrahydrobiopterin biosynthesis enzymes-like"/>
    <property type="match status" value="1"/>
</dbReference>
<dbReference type="Pfam" id="PF02152">
    <property type="entry name" value="FolB"/>
    <property type="match status" value="1"/>
</dbReference>
<dbReference type="NCBIfam" id="TIGR00525">
    <property type="entry name" value="folB"/>
    <property type="match status" value="1"/>
</dbReference>
<comment type="function">
    <text evidence="8">Catalyzes the conversion of 7,8-dihydroneopterin to 6-hydroxymethyl-7,8-dihydropterin.</text>
</comment>
<dbReference type="PANTHER" id="PTHR42844:SF1">
    <property type="entry name" value="DIHYDRONEOPTERIN ALDOLASE 1-RELATED"/>
    <property type="match status" value="1"/>
</dbReference>
<comment type="pathway">
    <text evidence="3 8">Cofactor biosynthesis; tetrahydrofolate biosynthesis; 2-amino-4-hydroxy-6-hydroxymethyl-7,8-dihydropteridine diphosphate from 7,8-dihydroneopterin triphosphate: step 3/4.</text>
</comment>
<keyword evidence="6" id="KW-0413">Isomerase</keyword>
<comment type="catalytic activity">
    <reaction evidence="2 8">
        <text>7,8-dihydroneopterin = 6-hydroxymethyl-7,8-dihydropterin + glycolaldehyde</text>
        <dbReference type="Rhea" id="RHEA:10540"/>
        <dbReference type="ChEBI" id="CHEBI:17001"/>
        <dbReference type="ChEBI" id="CHEBI:17071"/>
        <dbReference type="ChEBI" id="CHEBI:44841"/>
        <dbReference type="EC" id="4.1.2.25"/>
    </reaction>
</comment>
<evidence type="ECO:0000259" key="9">
    <source>
        <dbReference type="SMART" id="SM00905"/>
    </source>
</evidence>
<evidence type="ECO:0000256" key="4">
    <source>
        <dbReference type="ARBA" id="ARBA00005708"/>
    </source>
</evidence>
<sequence>MDIIFIRELRVETIIGVHCWERQIRQPLLLDLEMGTSILPAATSDKLDDTLDYQAVVQQVNEFAEKKRFQLIETFAEQLARLLLQEFALPWLRLTLSKPGAIRDARTVGIIIERKSCEACD</sequence>
<reference evidence="10 11" key="1">
    <citation type="submission" date="2017-10" db="EMBL/GenBank/DDBJ databases">
        <title>Novel microbial diversity and functional potential in the marine mammal oral microbiome.</title>
        <authorList>
            <person name="Dudek N.K."/>
            <person name="Sun C.L."/>
            <person name="Burstein D."/>
            <person name="Kantor R.S."/>
            <person name="Aliaga Goltsman D.S."/>
            <person name="Bik E.M."/>
            <person name="Thomas B.C."/>
            <person name="Banfield J.F."/>
            <person name="Relman D.A."/>
        </authorList>
    </citation>
    <scope>NUCLEOTIDE SEQUENCE [LARGE SCALE GENOMIC DNA]</scope>
    <source>
        <strain evidence="10">DOLJORAL78_50_517</strain>
    </source>
</reference>
<gene>
    <name evidence="10" type="primary">folB</name>
    <name evidence="10" type="ORF">CSA09_00105</name>
</gene>
<dbReference type="GO" id="GO:0005737">
    <property type="term" value="C:cytoplasm"/>
    <property type="evidence" value="ECO:0007669"/>
    <property type="project" value="TreeGrafter"/>
</dbReference>
<organism evidence="10 11">
    <name type="scientific">Candidatus Contendibacter odensensis</name>
    <dbReference type="NCBI Taxonomy" id="1400860"/>
    <lineage>
        <taxon>Bacteria</taxon>
        <taxon>Pseudomonadati</taxon>
        <taxon>Pseudomonadota</taxon>
        <taxon>Gammaproteobacteria</taxon>
        <taxon>Candidatus Competibacteraceae</taxon>
        <taxon>Candidatus Contendibacter</taxon>
    </lineage>
</organism>
<evidence type="ECO:0000256" key="2">
    <source>
        <dbReference type="ARBA" id="ARBA00001353"/>
    </source>
</evidence>
<keyword evidence="5 8" id="KW-0289">Folate biosynthesis</keyword>
<dbReference type="Gene3D" id="3.30.1130.10">
    <property type="match status" value="1"/>
</dbReference>
<feature type="domain" description="Dihydroneopterin aldolase/epimerase" evidence="9">
    <location>
        <begin position="4"/>
        <end position="114"/>
    </location>
</feature>
<evidence type="ECO:0000313" key="10">
    <source>
        <dbReference type="EMBL" id="PIE83741.1"/>
    </source>
</evidence>
<evidence type="ECO:0000256" key="8">
    <source>
        <dbReference type="RuleBase" id="RU362079"/>
    </source>
</evidence>
<evidence type="ECO:0000256" key="3">
    <source>
        <dbReference type="ARBA" id="ARBA00005013"/>
    </source>
</evidence>
<evidence type="ECO:0000256" key="7">
    <source>
        <dbReference type="ARBA" id="ARBA00023239"/>
    </source>
</evidence>
<dbReference type="AlphaFoldDB" id="A0A2G6PGQ0"/>
<comment type="similarity">
    <text evidence="4 8">Belongs to the DHNA family.</text>
</comment>
<dbReference type="GO" id="GO:0046654">
    <property type="term" value="P:tetrahydrofolate biosynthetic process"/>
    <property type="evidence" value="ECO:0007669"/>
    <property type="project" value="UniProtKB-UniRule"/>
</dbReference>
<dbReference type="FunFam" id="3.30.1130.10:FF:000002">
    <property type="entry name" value="7,8-dihydroneopterin aldolase"/>
    <property type="match status" value="1"/>
</dbReference>
<dbReference type="UniPathway" id="UPA00077">
    <property type="reaction ID" value="UER00154"/>
</dbReference>
<evidence type="ECO:0000256" key="6">
    <source>
        <dbReference type="ARBA" id="ARBA00023235"/>
    </source>
</evidence>
<accession>A0A2G6PGQ0</accession>
<proteinExistence type="inferred from homology"/>
<protein>
    <recommendedName>
        <fullName evidence="8">7,8-dihydroneopterin aldolase</fullName>
        <ecNumber evidence="8">4.1.2.25</ecNumber>
    </recommendedName>
</protein>